<dbReference type="Gene3D" id="3.90.1150.10">
    <property type="entry name" value="Aspartate Aminotransferase, domain 1"/>
    <property type="match status" value="1"/>
</dbReference>
<dbReference type="NCBIfam" id="NF004767">
    <property type="entry name" value="PRK06105.1"/>
    <property type="match status" value="1"/>
</dbReference>
<dbReference type="PANTHER" id="PTHR42684:SF3">
    <property type="entry name" value="ADENOSYLMETHIONINE-8-AMINO-7-OXONONANOATE AMINOTRANSFERASE"/>
    <property type="match status" value="1"/>
</dbReference>
<accession>A0A0E4BVH7</accession>
<dbReference type="InterPro" id="IPR049704">
    <property type="entry name" value="Aminotrans_3_PPA_site"/>
</dbReference>
<dbReference type="PROSITE" id="PS00600">
    <property type="entry name" value="AA_TRANSFER_CLASS_3"/>
    <property type="match status" value="1"/>
</dbReference>
<dbReference type="Gene3D" id="3.40.640.10">
    <property type="entry name" value="Type I PLP-dependent aspartate aminotransferase-like (Major domain)"/>
    <property type="match status" value="1"/>
</dbReference>
<dbReference type="GO" id="GO:0030170">
    <property type="term" value="F:pyridoxal phosphate binding"/>
    <property type="evidence" value="ECO:0007669"/>
    <property type="project" value="InterPro"/>
</dbReference>
<dbReference type="InterPro" id="IPR005814">
    <property type="entry name" value="Aminotrans_3"/>
</dbReference>
<keyword evidence="3 7" id="KW-0032">Aminotransferase</keyword>
<evidence type="ECO:0000256" key="2">
    <source>
        <dbReference type="ARBA" id="ARBA00008954"/>
    </source>
</evidence>
<sequence length="468" mass="50392">MEAARVFDSKPNSAEARDIAFHLHSQTNPQRHAEIGPLIMARGEGVHVYDASGKRYLEAMAGLWCTSLGFSETRLKAAAATAYDKFGFYHSFNHKTPDNTIELAEKLVEISPIPDAQAYFATSGSEATETMVKLAWVYHAVHGKPGKRKIIARDRGFHGSTIVAASMCGLPRMHREFGLPLDGFLHTHCPDAYRGTRPGESEAAFVDRLAADLEALIMAEGPDTIAAFIAEPINAGGGIVVPPKGYFAAIEAVLRRHDILVLGDEVVCGFGRTGNWFGCETVGMKPDMVALAKGITSSYFPMSAVLLGRPIRDALSEINKGGELFGHGFTNSGHPVGAAIALETLKIYHEMDVVPHVRRMGSRLRAGLEQIARDSRIVGQVRGEGLMIGVELVADPATRQAFDPALKVGAMFDALAIENGLIIRAMGDTIGFCPPLIIDEAGVDEALDLFGRTLFSAEAKLAEKRPSA</sequence>
<dbReference type="GO" id="GO:0009448">
    <property type="term" value="P:gamma-aminobutyric acid metabolic process"/>
    <property type="evidence" value="ECO:0007669"/>
    <property type="project" value="TreeGrafter"/>
</dbReference>
<proteinExistence type="inferred from homology"/>
<dbReference type="GO" id="GO:0009102">
    <property type="term" value="P:biotin biosynthetic process"/>
    <property type="evidence" value="ECO:0007669"/>
    <property type="project" value="TreeGrafter"/>
</dbReference>
<dbReference type="PIRSF" id="PIRSF000521">
    <property type="entry name" value="Transaminase_4ab_Lys_Orn"/>
    <property type="match status" value="1"/>
</dbReference>
<reference evidence="7 8" key="1">
    <citation type="submission" date="2014-11" db="EMBL/GenBank/DDBJ databases">
        <title>Symbiosis island explosion on the genome of extra-slow-growing strains of soybean bradyrhizobia with massive insertion sequences.</title>
        <authorList>
            <person name="Iida T."/>
            <person name="Minamisawa K."/>
        </authorList>
    </citation>
    <scope>NUCLEOTIDE SEQUENCE [LARGE SCALE GENOMIC DNA]</scope>
    <source>
        <strain evidence="7 8">NK6</strain>
    </source>
</reference>
<evidence type="ECO:0000256" key="6">
    <source>
        <dbReference type="RuleBase" id="RU003560"/>
    </source>
</evidence>
<dbReference type="InterPro" id="IPR015422">
    <property type="entry name" value="PyrdxlP-dep_Trfase_small"/>
</dbReference>
<evidence type="ECO:0000256" key="1">
    <source>
        <dbReference type="ARBA" id="ARBA00001933"/>
    </source>
</evidence>
<keyword evidence="4 7" id="KW-0808">Transferase</keyword>
<dbReference type="FunFam" id="3.40.640.10:FF:000014">
    <property type="entry name" value="Adenosylmethionine-8-amino-7-oxononanoate aminotransferase, probable"/>
    <property type="match status" value="1"/>
</dbReference>
<keyword evidence="5 6" id="KW-0663">Pyridoxal phosphate</keyword>
<dbReference type="CDD" id="cd00610">
    <property type="entry name" value="OAT_like"/>
    <property type="match status" value="1"/>
</dbReference>
<dbReference type="SUPFAM" id="SSF53383">
    <property type="entry name" value="PLP-dependent transferases"/>
    <property type="match status" value="1"/>
</dbReference>
<evidence type="ECO:0000256" key="3">
    <source>
        <dbReference type="ARBA" id="ARBA00022576"/>
    </source>
</evidence>
<dbReference type="PANTHER" id="PTHR42684">
    <property type="entry name" value="ADENOSYLMETHIONINE-8-AMINO-7-OXONONANOATE AMINOTRANSFERASE"/>
    <property type="match status" value="1"/>
</dbReference>
<comment type="similarity">
    <text evidence="2 6">Belongs to the class-III pyridoxal-phosphate-dependent aminotransferase family.</text>
</comment>
<gene>
    <name evidence="7" type="ORF">NK6_8061</name>
</gene>
<evidence type="ECO:0000256" key="4">
    <source>
        <dbReference type="ARBA" id="ARBA00022679"/>
    </source>
</evidence>
<dbReference type="Pfam" id="PF00202">
    <property type="entry name" value="Aminotran_3"/>
    <property type="match status" value="1"/>
</dbReference>
<comment type="cofactor">
    <cofactor evidence="1">
        <name>pyridoxal 5'-phosphate</name>
        <dbReference type="ChEBI" id="CHEBI:597326"/>
    </cofactor>
</comment>
<dbReference type="Proteomes" id="UP000063308">
    <property type="component" value="Chromosome"/>
</dbReference>
<organism evidence="7 8">
    <name type="scientific">Bradyrhizobium diazoefficiens</name>
    <dbReference type="NCBI Taxonomy" id="1355477"/>
    <lineage>
        <taxon>Bacteria</taxon>
        <taxon>Pseudomonadati</taxon>
        <taxon>Pseudomonadota</taxon>
        <taxon>Alphaproteobacteria</taxon>
        <taxon>Hyphomicrobiales</taxon>
        <taxon>Nitrobacteraceae</taxon>
        <taxon>Bradyrhizobium</taxon>
    </lineage>
</organism>
<dbReference type="InterPro" id="IPR015424">
    <property type="entry name" value="PyrdxlP-dep_Trfase"/>
</dbReference>
<name>A0A0E4BVH7_9BRAD</name>
<dbReference type="InterPro" id="IPR015421">
    <property type="entry name" value="PyrdxlP-dep_Trfase_major"/>
</dbReference>
<evidence type="ECO:0000313" key="7">
    <source>
        <dbReference type="EMBL" id="BAR61211.1"/>
    </source>
</evidence>
<dbReference type="EMBL" id="AP014685">
    <property type="protein sequence ID" value="BAR61211.1"/>
    <property type="molecule type" value="Genomic_DNA"/>
</dbReference>
<dbReference type="GO" id="GO:0004015">
    <property type="term" value="F:adenosylmethionine-8-amino-7-oxononanoate transaminase activity"/>
    <property type="evidence" value="ECO:0007669"/>
    <property type="project" value="TreeGrafter"/>
</dbReference>
<evidence type="ECO:0000313" key="8">
    <source>
        <dbReference type="Proteomes" id="UP000063308"/>
    </source>
</evidence>
<dbReference type="AlphaFoldDB" id="A0A0E4BVH7"/>
<protein>
    <submittedName>
        <fullName evidence="7">Aminotransferase</fullName>
    </submittedName>
</protein>
<evidence type="ECO:0000256" key="5">
    <source>
        <dbReference type="ARBA" id="ARBA00022898"/>
    </source>
</evidence>